<reference evidence="3" key="1">
    <citation type="journal article" date="2019" name="Int. J. Syst. Evol. Microbiol.">
        <title>The Global Catalogue of Microorganisms (GCM) 10K type strain sequencing project: providing services to taxonomists for standard genome sequencing and annotation.</title>
        <authorList>
            <consortium name="The Broad Institute Genomics Platform"/>
            <consortium name="The Broad Institute Genome Sequencing Center for Infectious Disease"/>
            <person name="Wu L."/>
            <person name="Ma J."/>
        </authorList>
    </citation>
    <scope>NUCLEOTIDE SEQUENCE [LARGE SCALE GENOMIC DNA]</scope>
    <source>
        <strain evidence="3">JCM 17441</strain>
    </source>
</reference>
<comment type="caution">
    <text evidence="2">The sequence shown here is derived from an EMBL/GenBank/DDBJ whole genome shotgun (WGS) entry which is preliminary data.</text>
</comment>
<protein>
    <recommendedName>
        <fullName evidence="4">DUF4244 domain-containing protein</fullName>
    </recommendedName>
</protein>
<proteinExistence type="predicted"/>
<evidence type="ECO:0000256" key="1">
    <source>
        <dbReference type="SAM" id="Phobius"/>
    </source>
</evidence>
<keyword evidence="3" id="KW-1185">Reference proteome</keyword>
<keyword evidence="1" id="KW-0472">Membrane</keyword>
<name>A0ABP8CU35_9ACTN</name>
<organism evidence="2 3">
    <name type="scientific">Dactylosporangium darangshiense</name>
    <dbReference type="NCBI Taxonomy" id="579108"/>
    <lineage>
        <taxon>Bacteria</taxon>
        <taxon>Bacillati</taxon>
        <taxon>Actinomycetota</taxon>
        <taxon>Actinomycetes</taxon>
        <taxon>Micromonosporales</taxon>
        <taxon>Micromonosporaceae</taxon>
        <taxon>Dactylosporangium</taxon>
    </lineage>
</organism>
<keyword evidence="1" id="KW-0812">Transmembrane</keyword>
<keyword evidence="1" id="KW-1133">Transmembrane helix</keyword>
<dbReference type="InterPro" id="IPR025338">
    <property type="entry name" value="DUF4244"/>
</dbReference>
<evidence type="ECO:0008006" key="4">
    <source>
        <dbReference type="Google" id="ProtNLM"/>
    </source>
</evidence>
<feature type="transmembrane region" description="Helical" evidence="1">
    <location>
        <begin position="21"/>
        <end position="41"/>
    </location>
</feature>
<accession>A0ABP8CU35</accession>
<dbReference type="Proteomes" id="UP001500620">
    <property type="component" value="Unassembled WGS sequence"/>
</dbReference>
<dbReference type="Pfam" id="PF14029">
    <property type="entry name" value="DUF4244"/>
    <property type="match status" value="1"/>
</dbReference>
<dbReference type="EMBL" id="BAABAT010000001">
    <property type="protein sequence ID" value="GAA4243434.1"/>
    <property type="molecule type" value="Genomic_DNA"/>
</dbReference>
<gene>
    <name evidence="2" type="ORF">GCM10022255_002520</name>
</gene>
<dbReference type="RefSeq" id="WP_345120251.1">
    <property type="nucleotide sequence ID" value="NZ_BAABAT010000001.1"/>
</dbReference>
<sequence>MYTIKARLLALRRGEEGSISLEYAATMVVGVILAGVLIAVVSSDQVRDAFTRLVMRNLA</sequence>
<evidence type="ECO:0000313" key="3">
    <source>
        <dbReference type="Proteomes" id="UP001500620"/>
    </source>
</evidence>
<evidence type="ECO:0000313" key="2">
    <source>
        <dbReference type="EMBL" id="GAA4243434.1"/>
    </source>
</evidence>